<keyword evidence="2" id="KW-1185">Reference proteome</keyword>
<accession>A0A9W4MBH4</accession>
<dbReference type="AlphaFoldDB" id="A0A9W4MBH4"/>
<gene>
    <name evidence="1" type="ORF">SBRY_40426</name>
</gene>
<organism evidence="1 2">
    <name type="scientific">Actinacidiphila bryophytorum</name>
    <dbReference type="NCBI Taxonomy" id="1436133"/>
    <lineage>
        <taxon>Bacteria</taxon>
        <taxon>Bacillati</taxon>
        <taxon>Actinomycetota</taxon>
        <taxon>Actinomycetes</taxon>
        <taxon>Kitasatosporales</taxon>
        <taxon>Streptomycetaceae</taxon>
        <taxon>Actinacidiphila</taxon>
    </lineage>
</organism>
<proteinExistence type="predicted"/>
<evidence type="ECO:0000313" key="2">
    <source>
        <dbReference type="Proteomes" id="UP001153328"/>
    </source>
</evidence>
<dbReference type="EMBL" id="CAJVAX010000018">
    <property type="protein sequence ID" value="CAG7646486.1"/>
    <property type="molecule type" value="Genomic_DNA"/>
</dbReference>
<name>A0A9W4MBH4_9ACTN</name>
<comment type="caution">
    <text evidence="1">The sequence shown here is derived from an EMBL/GenBank/DDBJ whole genome shotgun (WGS) entry which is preliminary data.</text>
</comment>
<sequence length="150" mass="15546">MLRGGGRTHVQARGEFGRGGSGTSVGLPGYWAQGRIELICQGISNDKCFKAQGLFGIFDQASVAADRRFAGSCGGTDPACISGTGQRNFYFTPQVGRDATSATCTDDPNGPNALWAVAFGGVGGSAIWTGSGTEEILMNNLGTAHYFICP</sequence>
<reference evidence="1" key="1">
    <citation type="submission" date="2021-06" db="EMBL/GenBank/DDBJ databases">
        <authorList>
            <person name="Arsene-Ploetze F."/>
        </authorList>
    </citation>
    <scope>NUCLEOTIDE SEQUENCE</scope>
    <source>
        <strain evidence="1">SBRY1</strain>
    </source>
</reference>
<protein>
    <submittedName>
        <fullName evidence="1">Uncharacterized protein</fullName>
    </submittedName>
</protein>
<dbReference type="RefSeq" id="WP_240165602.1">
    <property type="nucleotide sequence ID" value="NZ_CAJVAX010000018.1"/>
</dbReference>
<dbReference type="Proteomes" id="UP001153328">
    <property type="component" value="Unassembled WGS sequence"/>
</dbReference>
<evidence type="ECO:0000313" key="1">
    <source>
        <dbReference type="EMBL" id="CAG7646486.1"/>
    </source>
</evidence>